<dbReference type="AlphaFoldDB" id="A0A9D1MHR1"/>
<dbReference type="Gene3D" id="3.30.70.2700">
    <property type="match status" value="1"/>
</dbReference>
<name>A0A9D1MHR1_9FIRM</name>
<dbReference type="EMBL" id="DVNF01000121">
    <property type="protein sequence ID" value="HIU60542.1"/>
    <property type="molecule type" value="Genomic_DNA"/>
</dbReference>
<reference evidence="3" key="1">
    <citation type="submission" date="2020-10" db="EMBL/GenBank/DDBJ databases">
        <authorList>
            <person name="Gilroy R."/>
        </authorList>
    </citation>
    <scope>NUCLEOTIDE SEQUENCE</scope>
    <source>
        <strain evidence="3">18911</strain>
    </source>
</reference>
<protein>
    <submittedName>
        <fullName evidence="3">FAD-dependent monooxygenase</fullName>
    </submittedName>
</protein>
<dbReference type="Pfam" id="PF21688">
    <property type="entry name" value="FAD-depend_C"/>
    <property type="match status" value="1"/>
</dbReference>
<dbReference type="SUPFAM" id="SSF51905">
    <property type="entry name" value="FAD/NAD(P)-binding domain"/>
    <property type="match status" value="1"/>
</dbReference>
<gene>
    <name evidence="3" type="ORF">IAB05_04045</name>
</gene>
<dbReference type="PRINTS" id="PR00368">
    <property type="entry name" value="FADPNR"/>
</dbReference>
<dbReference type="InterPro" id="IPR036188">
    <property type="entry name" value="FAD/NAD-bd_sf"/>
</dbReference>
<dbReference type="Proteomes" id="UP000824094">
    <property type="component" value="Unassembled WGS sequence"/>
</dbReference>
<evidence type="ECO:0000259" key="2">
    <source>
        <dbReference type="Pfam" id="PF21688"/>
    </source>
</evidence>
<keyword evidence="3" id="KW-0560">Oxidoreductase</keyword>
<feature type="domain" description="FAD-binding" evidence="1">
    <location>
        <begin position="92"/>
        <end position="121"/>
    </location>
</feature>
<reference evidence="3" key="2">
    <citation type="journal article" date="2021" name="PeerJ">
        <title>Extensive microbial diversity within the chicken gut microbiome revealed by metagenomics and culture.</title>
        <authorList>
            <person name="Gilroy R."/>
            <person name="Ravi A."/>
            <person name="Getino M."/>
            <person name="Pursley I."/>
            <person name="Horton D.L."/>
            <person name="Alikhan N.F."/>
            <person name="Baker D."/>
            <person name="Gharbi K."/>
            <person name="Hall N."/>
            <person name="Watson M."/>
            <person name="Adriaenssens E.M."/>
            <person name="Foster-Nyarko E."/>
            <person name="Jarju S."/>
            <person name="Secka A."/>
            <person name="Antonio M."/>
            <person name="Oren A."/>
            <person name="Chaudhuri R.R."/>
            <person name="La Ragione R."/>
            <person name="Hildebrand F."/>
            <person name="Pallen M.J."/>
        </authorList>
    </citation>
    <scope>NUCLEOTIDE SEQUENCE</scope>
    <source>
        <strain evidence="3">18911</strain>
    </source>
</reference>
<dbReference type="InterPro" id="IPR049516">
    <property type="entry name" value="FAD-depend_C"/>
</dbReference>
<dbReference type="InterPro" id="IPR002938">
    <property type="entry name" value="FAD-bd"/>
</dbReference>
<dbReference type="InterPro" id="IPR028348">
    <property type="entry name" value="FAD-binding_protein"/>
</dbReference>
<feature type="domain" description="FAD-dependent protein C-terminal" evidence="2">
    <location>
        <begin position="276"/>
        <end position="466"/>
    </location>
</feature>
<keyword evidence="3" id="KW-0503">Monooxygenase</keyword>
<dbReference type="PIRSF" id="PIRSF038984">
    <property type="entry name" value="FAD_binding_protein"/>
    <property type="match status" value="1"/>
</dbReference>
<comment type="caution">
    <text evidence="3">The sequence shown here is derived from an EMBL/GenBank/DDBJ whole genome shotgun (WGS) entry which is preliminary data.</text>
</comment>
<proteinExistence type="predicted"/>
<dbReference type="PANTHER" id="PTHR42842">
    <property type="entry name" value="FAD/NAD(P)-BINDING OXIDOREDUCTASE"/>
    <property type="match status" value="1"/>
</dbReference>
<dbReference type="Gene3D" id="3.50.50.60">
    <property type="entry name" value="FAD/NAD(P)-binding domain"/>
    <property type="match status" value="2"/>
</dbReference>
<organism evidence="3 4">
    <name type="scientific">Candidatus Stercoripulliclostridium merdigallinarum</name>
    <dbReference type="NCBI Taxonomy" id="2840951"/>
    <lineage>
        <taxon>Bacteria</taxon>
        <taxon>Bacillati</taxon>
        <taxon>Bacillota</taxon>
        <taxon>Clostridia</taxon>
        <taxon>Eubacteriales</taxon>
        <taxon>Candidatus Stercoripulliclostridium</taxon>
    </lineage>
</organism>
<evidence type="ECO:0000313" key="3">
    <source>
        <dbReference type="EMBL" id="HIU60542.1"/>
    </source>
</evidence>
<sequence>MNVKRLDNVKVAPGLDEGALKAAAAKKLGLRENAFSIYKILRKSIDARDKTNVKYVYSLAIETGLGRGLPDYRPGYGRIADIPKSRPKNPPKVLIVGAGPAGLYAALTLLEAGVKPVLIDRGGGVDERENALERLRKSGILDGECNVQYGVGGAGLFSDGKLNSGISNELFSAVFGELHAFGAPEEILYSAMPHVGTDVLRTVLKNAVKVFTDGGGELRTGTKLSDIRVENGKFIGAELGNGDYIAADAMMTAIGHSAFDTFKMLRKRGLYMEPKPFSIGVRIEHPQDMINRARYGKFAEILPPAYYKEHAVASDGRGVYSFCMCPGGEVIVSSSEPDTLVTNGMSNYMRDGKNANSAILVSVTPKDFGTELFGGFTARACAERAAFIAGGGGYHAPVQYYGNLIGKPIADRVEPTALPGVREADLKEYLPEFVVKDIAEGIMAFSRHIPGFDMSGAVLTGVESRSSCPVRIVRDEGGESNIRGIYPIGEGAGYAGGITSSAVDGVKAALKLLSKFGK</sequence>
<evidence type="ECO:0000313" key="4">
    <source>
        <dbReference type="Proteomes" id="UP000824094"/>
    </source>
</evidence>
<accession>A0A9D1MHR1</accession>
<evidence type="ECO:0000259" key="1">
    <source>
        <dbReference type="Pfam" id="PF01494"/>
    </source>
</evidence>
<dbReference type="GO" id="GO:0071949">
    <property type="term" value="F:FAD binding"/>
    <property type="evidence" value="ECO:0007669"/>
    <property type="project" value="InterPro"/>
</dbReference>
<dbReference type="PANTHER" id="PTHR42842:SF3">
    <property type="entry name" value="FAD_NAD(P)-BINDING OXIDOREDUCTASE FAMILY PROTEIN"/>
    <property type="match status" value="1"/>
</dbReference>
<dbReference type="Pfam" id="PF01494">
    <property type="entry name" value="FAD_binding_3"/>
    <property type="match status" value="1"/>
</dbReference>
<dbReference type="GO" id="GO:0004497">
    <property type="term" value="F:monooxygenase activity"/>
    <property type="evidence" value="ECO:0007669"/>
    <property type="project" value="UniProtKB-KW"/>
</dbReference>